<protein>
    <submittedName>
        <fullName evidence="1">Uncharacterized protein</fullName>
    </submittedName>
</protein>
<dbReference type="AlphaFoldDB" id="A0A9K3NEG2"/>
<proteinExistence type="predicted"/>
<sequence length="183" mass="20940">MSDTFDNSFVEVSIQDDRWTMLCMEHSIMRKNFAELDNVVDMKQPTIIKSSNVDGNVVAIKFVDGHLHNFTHSSNESVVVDKMFVYDHFQKLTNISDETGNVCNKACIFRGLPDLTMSSIESAKNKDKGFDMEFGALVGVPDKYMTHEMNKLRKFKRGNQRAKALKNWKWDEVIEIDSCGQDS</sequence>
<evidence type="ECO:0000313" key="2">
    <source>
        <dbReference type="Proteomes" id="UP000215914"/>
    </source>
</evidence>
<evidence type="ECO:0000313" key="1">
    <source>
        <dbReference type="EMBL" id="KAF5796790.1"/>
    </source>
</evidence>
<dbReference type="EMBL" id="MNCJ02000323">
    <property type="protein sequence ID" value="KAF5796790.1"/>
    <property type="molecule type" value="Genomic_DNA"/>
</dbReference>
<keyword evidence="2" id="KW-1185">Reference proteome</keyword>
<accession>A0A9K3NEG2</accession>
<dbReference type="Gramene" id="mRNA:HanXRQr2_Chr08g0355971">
    <property type="protein sequence ID" value="mRNA:HanXRQr2_Chr08g0355971"/>
    <property type="gene ID" value="HanXRQr2_Chr08g0355971"/>
</dbReference>
<name>A0A9K3NEG2_HELAN</name>
<gene>
    <name evidence="1" type="ORF">HanXRQr2_Chr08g0355971</name>
</gene>
<reference evidence="1" key="1">
    <citation type="journal article" date="2017" name="Nature">
        <title>The sunflower genome provides insights into oil metabolism, flowering and Asterid evolution.</title>
        <authorList>
            <person name="Badouin H."/>
            <person name="Gouzy J."/>
            <person name="Grassa C.J."/>
            <person name="Murat F."/>
            <person name="Staton S.E."/>
            <person name="Cottret L."/>
            <person name="Lelandais-Briere C."/>
            <person name="Owens G.L."/>
            <person name="Carrere S."/>
            <person name="Mayjonade B."/>
            <person name="Legrand L."/>
            <person name="Gill N."/>
            <person name="Kane N.C."/>
            <person name="Bowers J.E."/>
            <person name="Hubner S."/>
            <person name="Bellec A."/>
            <person name="Berard A."/>
            <person name="Berges H."/>
            <person name="Blanchet N."/>
            <person name="Boniface M.C."/>
            <person name="Brunel D."/>
            <person name="Catrice O."/>
            <person name="Chaidir N."/>
            <person name="Claudel C."/>
            <person name="Donnadieu C."/>
            <person name="Faraut T."/>
            <person name="Fievet G."/>
            <person name="Helmstetter N."/>
            <person name="King M."/>
            <person name="Knapp S.J."/>
            <person name="Lai Z."/>
            <person name="Le Paslier M.C."/>
            <person name="Lippi Y."/>
            <person name="Lorenzon L."/>
            <person name="Mandel J.R."/>
            <person name="Marage G."/>
            <person name="Marchand G."/>
            <person name="Marquand E."/>
            <person name="Bret-Mestries E."/>
            <person name="Morien E."/>
            <person name="Nambeesan S."/>
            <person name="Nguyen T."/>
            <person name="Pegot-Espagnet P."/>
            <person name="Pouilly N."/>
            <person name="Raftis F."/>
            <person name="Sallet E."/>
            <person name="Schiex T."/>
            <person name="Thomas J."/>
            <person name="Vandecasteele C."/>
            <person name="Vares D."/>
            <person name="Vear F."/>
            <person name="Vautrin S."/>
            <person name="Crespi M."/>
            <person name="Mangin B."/>
            <person name="Burke J.M."/>
            <person name="Salse J."/>
            <person name="Munos S."/>
            <person name="Vincourt P."/>
            <person name="Rieseberg L.H."/>
            <person name="Langlade N.B."/>
        </authorList>
    </citation>
    <scope>NUCLEOTIDE SEQUENCE</scope>
    <source>
        <tissue evidence="1">Leaves</tissue>
    </source>
</reference>
<comment type="caution">
    <text evidence="1">The sequence shown here is derived from an EMBL/GenBank/DDBJ whole genome shotgun (WGS) entry which is preliminary data.</text>
</comment>
<dbReference type="Proteomes" id="UP000215914">
    <property type="component" value="Unassembled WGS sequence"/>
</dbReference>
<reference evidence="1" key="2">
    <citation type="submission" date="2020-06" db="EMBL/GenBank/DDBJ databases">
        <title>Helianthus annuus Genome sequencing and assembly Release 2.</title>
        <authorList>
            <person name="Gouzy J."/>
            <person name="Langlade N."/>
            <person name="Munos S."/>
        </authorList>
    </citation>
    <scope>NUCLEOTIDE SEQUENCE</scope>
    <source>
        <tissue evidence="1">Leaves</tissue>
    </source>
</reference>
<organism evidence="1 2">
    <name type="scientific">Helianthus annuus</name>
    <name type="common">Common sunflower</name>
    <dbReference type="NCBI Taxonomy" id="4232"/>
    <lineage>
        <taxon>Eukaryota</taxon>
        <taxon>Viridiplantae</taxon>
        <taxon>Streptophyta</taxon>
        <taxon>Embryophyta</taxon>
        <taxon>Tracheophyta</taxon>
        <taxon>Spermatophyta</taxon>
        <taxon>Magnoliopsida</taxon>
        <taxon>eudicotyledons</taxon>
        <taxon>Gunneridae</taxon>
        <taxon>Pentapetalae</taxon>
        <taxon>asterids</taxon>
        <taxon>campanulids</taxon>
        <taxon>Asterales</taxon>
        <taxon>Asteraceae</taxon>
        <taxon>Asteroideae</taxon>
        <taxon>Heliantheae alliance</taxon>
        <taxon>Heliantheae</taxon>
        <taxon>Helianthus</taxon>
    </lineage>
</organism>